<dbReference type="AlphaFoldDB" id="A0AAW2T7Q8"/>
<comment type="caution">
    <text evidence="3">The sequence shown here is derived from an EMBL/GenBank/DDBJ whole genome shotgun (WGS) entry which is preliminary data.</text>
</comment>
<organism evidence="3">
    <name type="scientific">Sesamum latifolium</name>
    <dbReference type="NCBI Taxonomy" id="2727402"/>
    <lineage>
        <taxon>Eukaryota</taxon>
        <taxon>Viridiplantae</taxon>
        <taxon>Streptophyta</taxon>
        <taxon>Embryophyta</taxon>
        <taxon>Tracheophyta</taxon>
        <taxon>Spermatophyta</taxon>
        <taxon>Magnoliopsida</taxon>
        <taxon>eudicotyledons</taxon>
        <taxon>Gunneridae</taxon>
        <taxon>Pentapetalae</taxon>
        <taxon>asterids</taxon>
        <taxon>lamiids</taxon>
        <taxon>Lamiales</taxon>
        <taxon>Pedaliaceae</taxon>
        <taxon>Sesamum</taxon>
    </lineage>
</organism>
<evidence type="ECO:0000259" key="2">
    <source>
        <dbReference type="Pfam" id="PF14547"/>
    </source>
</evidence>
<keyword evidence="1" id="KW-0732">Signal</keyword>
<proteinExistence type="predicted"/>
<feature type="signal peptide" evidence="1">
    <location>
        <begin position="1"/>
        <end position="26"/>
    </location>
</feature>
<evidence type="ECO:0000256" key="1">
    <source>
        <dbReference type="SAM" id="SignalP"/>
    </source>
</evidence>
<dbReference type="InterPro" id="IPR027923">
    <property type="entry name" value="Hydrophob_seed_dom"/>
</dbReference>
<dbReference type="InterPro" id="IPR051636">
    <property type="entry name" value="Plant_LTP/defense-related"/>
</dbReference>
<reference evidence="3" key="1">
    <citation type="submission" date="2020-06" db="EMBL/GenBank/DDBJ databases">
        <authorList>
            <person name="Li T."/>
            <person name="Hu X."/>
            <person name="Zhang T."/>
            <person name="Song X."/>
            <person name="Zhang H."/>
            <person name="Dai N."/>
            <person name="Sheng W."/>
            <person name="Hou X."/>
            <person name="Wei L."/>
        </authorList>
    </citation>
    <scope>NUCLEOTIDE SEQUENCE</scope>
    <source>
        <strain evidence="3">KEN1</strain>
        <tissue evidence="3">Leaf</tissue>
    </source>
</reference>
<dbReference type="EMBL" id="JACGWN010000015">
    <property type="protein sequence ID" value="KAL0400900.1"/>
    <property type="molecule type" value="Genomic_DNA"/>
</dbReference>
<feature type="chain" id="PRO_5043419175" description="Hydrophobic seed protein domain-containing protein" evidence="1">
    <location>
        <begin position="27"/>
        <end position="145"/>
    </location>
</feature>
<accession>A0AAW2T7Q8</accession>
<dbReference type="PANTHER" id="PTHR31731">
    <property type="match status" value="1"/>
</dbReference>
<reference evidence="3" key="2">
    <citation type="journal article" date="2024" name="Plant">
        <title>Genomic evolution and insights into agronomic trait innovations of Sesamum species.</title>
        <authorList>
            <person name="Miao H."/>
            <person name="Wang L."/>
            <person name="Qu L."/>
            <person name="Liu H."/>
            <person name="Sun Y."/>
            <person name="Le M."/>
            <person name="Wang Q."/>
            <person name="Wei S."/>
            <person name="Zheng Y."/>
            <person name="Lin W."/>
            <person name="Duan Y."/>
            <person name="Cao H."/>
            <person name="Xiong S."/>
            <person name="Wang X."/>
            <person name="Wei L."/>
            <person name="Li C."/>
            <person name="Ma Q."/>
            <person name="Ju M."/>
            <person name="Zhao R."/>
            <person name="Li G."/>
            <person name="Mu C."/>
            <person name="Tian Q."/>
            <person name="Mei H."/>
            <person name="Zhang T."/>
            <person name="Gao T."/>
            <person name="Zhang H."/>
        </authorList>
    </citation>
    <scope>NUCLEOTIDE SEQUENCE</scope>
    <source>
        <strain evidence="3">KEN1</strain>
    </source>
</reference>
<evidence type="ECO:0000313" key="3">
    <source>
        <dbReference type="EMBL" id="KAL0400900.1"/>
    </source>
</evidence>
<dbReference type="SUPFAM" id="SSF47699">
    <property type="entry name" value="Bifunctional inhibitor/lipid-transfer protein/seed storage 2S albumin"/>
    <property type="match status" value="1"/>
</dbReference>
<dbReference type="Gene3D" id="1.10.110.10">
    <property type="entry name" value="Plant lipid-transfer and hydrophobic proteins"/>
    <property type="match status" value="1"/>
</dbReference>
<protein>
    <recommendedName>
        <fullName evidence="2">Hydrophobic seed protein domain-containing protein</fullName>
    </recommendedName>
</protein>
<dbReference type="Pfam" id="PF14547">
    <property type="entry name" value="Hydrophob_seed"/>
    <property type="match status" value="1"/>
</dbReference>
<name>A0AAW2T7Q8_9LAMI</name>
<sequence>MAPITRTLSSATLLLLLLSSLLFTSASDLAAVPAPQTLPTTKEVGTFFGTCKVNTAPCFDLFRNMMHWTSGAGSKPETFHTCCPVICGLATFEAASCLCTTFKSCFLGWQIDYHWSMSMVMNYCGLPVPDTSSVLDYSIMVAGFV</sequence>
<feature type="domain" description="Hydrophobic seed protein" evidence="2">
    <location>
        <begin position="58"/>
        <end position="129"/>
    </location>
</feature>
<dbReference type="InterPro" id="IPR036312">
    <property type="entry name" value="Bifun_inhib/LTP/seed_sf"/>
</dbReference>
<gene>
    <name evidence="3" type="ORF">Slati_4119900</name>
</gene>